<feature type="non-terminal residue" evidence="6">
    <location>
        <position position="199"/>
    </location>
</feature>
<comment type="caution">
    <text evidence="6">The sequence shown here is derived from an EMBL/GenBank/DDBJ whole genome shotgun (WGS) entry which is preliminary data.</text>
</comment>
<dbReference type="PANTHER" id="PTHR11274">
    <property type="entry name" value="RAD25/XP-B DNA REPAIR HELICASE"/>
    <property type="match status" value="1"/>
</dbReference>
<dbReference type="Gene3D" id="3.30.780.20">
    <property type="match status" value="1"/>
</dbReference>
<gene>
    <name evidence="6" type="ORF">LCGC14_2746020</name>
</gene>
<proteinExistence type="predicted"/>
<dbReference type="SUPFAM" id="SSF52540">
    <property type="entry name" value="P-loop containing nucleoside triphosphate hydrolases"/>
    <property type="match status" value="1"/>
</dbReference>
<dbReference type="Gene3D" id="3.40.50.300">
    <property type="entry name" value="P-loop containing nucleotide triphosphate hydrolases"/>
    <property type="match status" value="1"/>
</dbReference>
<dbReference type="AlphaFoldDB" id="A0A0F8Z369"/>
<dbReference type="GO" id="GO:0016787">
    <property type="term" value="F:hydrolase activity"/>
    <property type="evidence" value="ECO:0007669"/>
    <property type="project" value="UniProtKB-KW"/>
</dbReference>
<keyword evidence="4" id="KW-0067">ATP-binding</keyword>
<dbReference type="InterPro" id="IPR050615">
    <property type="entry name" value="ATP-dep_DNA_Helicase"/>
</dbReference>
<name>A0A0F8Z369_9ZZZZ</name>
<evidence type="ECO:0000256" key="2">
    <source>
        <dbReference type="ARBA" id="ARBA00022801"/>
    </source>
</evidence>
<reference evidence="6" key="1">
    <citation type="journal article" date="2015" name="Nature">
        <title>Complex archaea that bridge the gap between prokaryotes and eukaryotes.</title>
        <authorList>
            <person name="Spang A."/>
            <person name="Saw J.H."/>
            <person name="Jorgensen S.L."/>
            <person name="Zaremba-Niedzwiedzka K."/>
            <person name="Martijn J."/>
            <person name="Lind A.E."/>
            <person name="van Eijk R."/>
            <person name="Schleper C."/>
            <person name="Guy L."/>
            <person name="Ettema T.J."/>
        </authorList>
    </citation>
    <scope>NUCLEOTIDE SEQUENCE</scope>
</reference>
<protein>
    <recommendedName>
        <fullName evidence="5">Helicase/UvrB N-terminal domain-containing protein</fullName>
    </recommendedName>
</protein>
<accession>A0A0F8Z369</accession>
<keyword evidence="2" id="KW-0378">Hydrolase</keyword>
<dbReference type="GO" id="GO:0004386">
    <property type="term" value="F:helicase activity"/>
    <property type="evidence" value="ECO:0007669"/>
    <property type="project" value="UniProtKB-KW"/>
</dbReference>
<dbReference type="Pfam" id="PF04851">
    <property type="entry name" value="ResIII"/>
    <property type="match status" value="1"/>
</dbReference>
<dbReference type="EMBL" id="LAZR01050083">
    <property type="protein sequence ID" value="KKK88153.1"/>
    <property type="molecule type" value="Genomic_DNA"/>
</dbReference>
<evidence type="ECO:0000256" key="1">
    <source>
        <dbReference type="ARBA" id="ARBA00022741"/>
    </source>
</evidence>
<sequence length="199" mass="23328">MVTINKIGRWGVFEATPPAKLEAALYNRLSYEKEGANFMPNRSWGIVRFYNKRLKRFPWGLISRVEKILEQWLSQTQQEYQINFYDKLIYKEQKFSSGLRPYQVEAIKQLILNAGGIISLPCGSGKTKVMVEFLKKMEFEKSLVIVPTLFLKLQWQQQIKGSKIDIMNFQSIKDFKFLENYKALVIDECHITPANTIYK</sequence>
<evidence type="ECO:0000256" key="3">
    <source>
        <dbReference type="ARBA" id="ARBA00022806"/>
    </source>
</evidence>
<dbReference type="InterPro" id="IPR006935">
    <property type="entry name" value="Helicase/UvrB_N"/>
</dbReference>
<keyword evidence="3" id="KW-0347">Helicase</keyword>
<evidence type="ECO:0000256" key="4">
    <source>
        <dbReference type="ARBA" id="ARBA00022840"/>
    </source>
</evidence>
<evidence type="ECO:0000313" key="6">
    <source>
        <dbReference type="EMBL" id="KKK88153.1"/>
    </source>
</evidence>
<dbReference type="GO" id="GO:0005524">
    <property type="term" value="F:ATP binding"/>
    <property type="evidence" value="ECO:0007669"/>
    <property type="project" value="UniProtKB-KW"/>
</dbReference>
<evidence type="ECO:0000259" key="5">
    <source>
        <dbReference type="Pfam" id="PF04851"/>
    </source>
</evidence>
<dbReference type="GO" id="GO:0003677">
    <property type="term" value="F:DNA binding"/>
    <property type="evidence" value="ECO:0007669"/>
    <property type="project" value="InterPro"/>
</dbReference>
<dbReference type="PANTHER" id="PTHR11274:SF0">
    <property type="entry name" value="GENERAL TRANSCRIPTION AND DNA REPAIR FACTOR IIH HELICASE SUBUNIT XPB"/>
    <property type="match status" value="1"/>
</dbReference>
<organism evidence="6">
    <name type="scientific">marine sediment metagenome</name>
    <dbReference type="NCBI Taxonomy" id="412755"/>
    <lineage>
        <taxon>unclassified sequences</taxon>
        <taxon>metagenomes</taxon>
        <taxon>ecological metagenomes</taxon>
    </lineage>
</organism>
<keyword evidence="1" id="KW-0547">Nucleotide-binding</keyword>
<dbReference type="InterPro" id="IPR027417">
    <property type="entry name" value="P-loop_NTPase"/>
</dbReference>
<dbReference type="InterPro" id="IPR049430">
    <property type="entry name" value="UvsW_N_sf"/>
</dbReference>
<feature type="domain" description="Helicase/UvrB N-terminal" evidence="5">
    <location>
        <begin position="99"/>
        <end position="162"/>
    </location>
</feature>